<reference evidence="10" key="1">
    <citation type="submission" date="2022-08" db="EMBL/GenBank/DDBJ databases">
        <authorList>
            <person name="Marques A."/>
        </authorList>
    </citation>
    <scope>NUCLEOTIDE SEQUENCE</scope>
    <source>
        <strain evidence="10">RhyPub2mFocal</strain>
        <tissue evidence="10">Leaves</tissue>
    </source>
</reference>
<keyword evidence="6" id="KW-0808">Transferase</keyword>
<dbReference type="Gene3D" id="2.60.40.10">
    <property type="entry name" value="Immunoglobulins"/>
    <property type="match status" value="2"/>
</dbReference>
<sequence length="919" mass="106011">MPQCLNLANPAISLTSNSSFSQPWRHTTTSICFSTHPSRLKRIWKGRCCCSAQEQPAKTSSKSPGKKEKTESDKVDPVGFLSKVGITDRTFAQFLRERHKAYKDQRFELYSRFIDLKEASSGYELMGMHRHRQHRVDYMEWAPGARYCSLIGDFNQWSPTENSAREGHLGHDDFGYWFIILEDILREGQEPEEHYFQEYNYIDDYDKGDSGITLDELLKKSHDEYWEPGEVLSREARLEMVAKLYEQFFGPNGPETWEELEEIKPPEERYKEWMEKQKGGSDGEKKPNYEVIDKGQKFDILGIVGDPVSAEKIKMKKPPIAYWVELRKGRKAWMEKYFPAIRHGDRYRVYFNTPEGALERVPAWATYVLPDSEGQQSCAIHWEPPPEEMYKWRHTKPKVPKTSLRIYECHVGVSGSEPKVASFNEFTSKVLPHVKDAGYNAIQLIGVVEHKDYSSVGYKVTNFFAVSSRFGTPEDFKKLVDEAHGLGILVFMDIVHSYASADELVGLSLFDGSNDCYFHTGKRGHHKYWGTRIFKHGDVDVLHFLLSNLKWWVTEYQVDGFRFHSLASMMYTHNGFSTFTGSLEEYCNQYVDKDALIYLILANEMLHDLHPDIITIAEDATYYPGLCEPTTKGGLGFDFWVNLTIPEMWLWHLENAPDKEWSVTKIISLLVNNQTYKSNSISYVENHSQSISGAKSFAEILLSNARGDLNPSDNTFRATSLLKIIKLITFTTSGCAYLNFMGNEFAHPKRVEFPMSSNNHSLALACRQWELLNEEFHKFIFSFDKDMMRLDAAEKILARSAPTVHHCNDSTMVVAYSRGPLVFLFNLHPESSYELYCIGVEEAGEYQLILNSDETRYGGHGRIGSDKYIQRTSDKRVDGHRHSLEVTLPSRSAQVRFYYYNEGLDFQIDILFLIIQYMF</sequence>
<dbReference type="Gene3D" id="2.60.40.1180">
    <property type="entry name" value="Golgi alpha-mannosidase II"/>
    <property type="match status" value="1"/>
</dbReference>
<protein>
    <recommendedName>
        <fullName evidence="5">1,4-alpha-glucan branching enzyme</fullName>
        <ecNumber evidence="5">2.4.1.18</ecNumber>
    </recommendedName>
</protein>
<evidence type="ECO:0000313" key="10">
    <source>
        <dbReference type="EMBL" id="KAJ4770279.1"/>
    </source>
</evidence>
<evidence type="ECO:0000256" key="6">
    <source>
        <dbReference type="ARBA" id="ARBA00022679"/>
    </source>
</evidence>
<dbReference type="EMBL" id="JAMFTS010000003">
    <property type="protein sequence ID" value="KAJ4770279.1"/>
    <property type="molecule type" value="Genomic_DNA"/>
</dbReference>
<dbReference type="SUPFAM" id="SSF51445">
    <property type="entry name" value="(Trans)glycosidases"/>
    <property type="match status" value="1"/>
</dbReference>
<keyword evidence="7" id="KW-0934">Plastid</keyword>
<dbReference type="InterPro" id="IPR013783">
    <property type="entry name" value="Ig-like_fold"/>
</dbReference>
<dbReference type="GO" id="GO:0003844">
    <property type="term" value="F:1,4-alpha-glucan branching enzyme activity"/>
    <property type="evidence" value="ECO:0007669"/>
    <property type="project" value="UniProtKB-EC"/>
</dbReference>
<comment type="similarity">
    <text evidence="4">Belongs to the glycosyl hydrolase 13 family. GlgB subfamily.</text>
</comment>
<comment type="pathway">
    <text evidence="3">Glycan biosynthesis; starch biosynthesis.</text>
</comment>
<dbReference type="InterPro" id="IPR014756">
    <property type="entry name" value="Ig_E-set"/>
</dbReference>
<evidence type="ECO:0000256" key="1">
    <source>
        <dbReference type="ARBA" id="ARBA00000826"/>
    </source>
</evidence>
<feature type="compositionally biased region" description="Basic and acidic residues" evidence="8">
    <location>
        <begin position="65"/>
        <end position="74"/>
    </location>
</feature>
<evidence type="ECO:0000256" key="8">
    <source>
        <dbReference type="SAM" id="MobiDB-lite"/>
    </source>
</evidence>
<evidence type="ECO:0000256" key="2">
    <source>
        <dbReference type="ARBA" id="ARBA00004602"/>
    </source>
</evidence>
<dbReference type="SUPFAM" id="SSF51011">
    <property type="entry name" value="Glycosyl hydrolase domain"/>
    <property type="match status" value="1"/>
</dbReference>
<dbReference type="FunFam" id="2.60.40.10:FF:001322">
    <property type="entry name" value="1,4-alpha-glucan-branching enzyme 3"/>
    <property type="match status" value="1"/>
</dbReference>
<organism evidence="10 11">
    <name type="scientific">Rhynchospora pubera</name>
    <dbReference type="NCBI Taxonomy" id="906938"/>
    <lineage>
        <taxon>Eukaryota</taxon>
        <taxon>Viridiplantae</taxon>
        <taxon>Streptophyta</taxon>
        <taxon>Embryophyta</taxon>
        <taxon>Tracheophyta</taxon>
        <taxon>Spermatophyta</taxon>
        <taxon>Magnoliopsida</taxon>
        <taxon>Liliopsida</taxon>
        <taxon>Poales</taxon>
        <taxon>Cyperaceae</taxon>
        <taxon>Cyperoideae</taxon>
        <taxon>Rhynchosporeae</taxon>
        <taxon>Rhynchospora</taxon>
    </lineage>
</organism>
<dbReference type="FunFam" id="3.20.20.80:FF:000093">
    <property type="entry name" value="1,4-alpha-glucan-branching enzyme 3, chloroplastic/amyloplastic"/>
    <property type="match status" value="1"/>
</dbReference>
<dbReference type="AlphaFoldDB" id="A0AAV8DQT9"/>
<keyword evidence="7" id="KW-0035">Amyloplast</keyword>
<keyword evidence="11" id="KW-1185">Reference proteome</keyword>
<dbReference type="Proteomes" id="UP001140206">
    <property type="component" value="Chromosome 3"/>
</dbReference>
<comment type="subcellular location">
    <subcellularLocation>
        <location evidence="2">Plastid</location>
        <location evidence="2">Amyloplast</location>
    </subcellularLocation>
</comment>
<evidence type="ECO:0000256" key="3">
    <source>
        <dbReference type="ARBA" id="ARBA00004727"/>
    </source>
</evidence>
<dbReference type="InterPro" id="IPR037439">
    <property type="entry name" value="Branching_enzy"/>
</dbReference>
<dbReference type="GO" id="GO:0005978">
    <property type="term" value="P:glycogen biosynthetic process"/>
    <property type="evidence" value="ECO:0007669"/>
    <property type="project" value="InterPro"/>
</dbReference>
<feature type="domain" description="Glycosyl hydrolase family 13 catalytic" evidence="9">
    <location>
        <begin position="420"/>
        <end position="767"/>
    </location>
</feature>
<dbReference type="Pfam" id="PF00128">
    <property type="entry name" value="Alpha-amylase"/>
    <property type="match status" value="1"/>
</dbReference>
<name>A0AAV8DQT9_9POAL</name>
<dbReference type="Pfam" id="PF02922">
    <property type="entry name" value="CBM_48"/>
    <property type="match status" value="1"/>
</dbReference>
<comment type="caution">
    <text evidence="10">The sequence shown here is derived from an EMBL/GenBank/DDBJ whole genome shotgun (WGS) entry which is preliminary data.</text>
</comment>
<dbReference type="GO" id="GO:0004553">
    <property type="term" value="F:hydrolase activity, hydrolyzing O-glycosyl compounds"/>
    <property type="evidence" value="ECO:0007669"/>
    <property type="project" value="InterPro"/>
</dbReference>
<evidence type="ECO:0000256" key="5">
    <source>
        <dbReference type="ARBA" id="ARBA00012541"/>
    </source>
</evidence>
<dbReference type="Gene3D" id="3.20.20.80">
    <property type="entry name" value="Glycosidases"/>
    <property type="match status" value="1"/>
</dbReference>
<dbReference type="EC" id="2.4.1.18" evidence="5"/>
<dbReference type="InterPro" id="IPR017853">
    <property type="entry name" value="GH"/>
</dbReference>
<dbReference type="FunFam" id="2.60.40.10:FF:001359">
    <property type="entry name" value="1,4-alpha-glucan-branching enzyme 3, chloroplastic/amyloplastic"/>
    <property type="match status" value="1"/>
</dbReference>
<dbReference type="SUPFAM" id="SSF81296">
    <property type="entry name" value="E set domains"/>
    <property type="match status" value="1"/>
</dbReference>
<dbReference type="PANTHER" id="PTHR43651">
    <property type="entry name" value="1,4-ALPHA-GLUCAN-BRANCHING ENZYME"/>
    <property type="match status" value="1"/>
</dbReference>
<accession>A0AAV8DQT9</accession>
<dbReference type="InterPro" id="IPR013780">
    <property type="entry name" value="Glyco_hydro_b"/>
</dbReference>
<dbReference type="GO" id="GO:0009501">
    <property type="term" value="C:amyloplast"/>
    <property type="evidence" value="ECO:0007669"/>
    <property type="project" value="UniProtKB-SubCell"/>
</dbReference>
<dbReference type="InterPro" id="IPR004193">
    <property type="entry name" value="Glyco_hydro_13_N"/>
</dbReference>
<evidence type="ECO:0000256" key="4">
    <source>
        <dbReference type="ARBA" id="ARBA00009000"/>
    </source>
</evidence>
<evidence type="ECO:0000313" key="11">
    <source>
        <dbReference type="Proteomes" id="UP001140206"/>
    </source>
</evidence>
<dbReference type="GO" id="GO:0043169">
    <property type="term" value="F:cation binding"/>
    <property type="evidence" value="ECO:0007669"/>
    <property type="project" value="InterPro"/>
</dbReference>
<dbReference type="InterPro" id="IPR006047">
    <property type="entry name" value="GH13_cat_dom"/>
</dbReference>
<feature type="region of interest" description="Disordered" evidence="8">
    <location>
        <begin position="55"/>
        <end position="74"/>
    </location>
</feature>
<gene>
    <name evidence="10" type="ORF">LUZ62_054536</name>
</gene>
<evidence type="ECO:0000259" key="9">
    <source>
        <dbReference type="SMART" id="SM00642"/>
    </source>
</evidence>
<comment type="catalytic activity">
    <reaction evidence="1">
        <text>Transfers a segment of a (1-&gt;4)-alpha-D-glucan chain to a primary hydroxy group in a similar glucan chain.</text>
        <dbReference type="EC" id="2.4.1.18"/>
    </reaction>
</comment>
<proteinExistence type="inferred from homology"/>
<dbReference type="Pfam" id="PF02806">
    <property type="entry name" value="Alpha-amylase_C"/>
    <property type="match status" value="1"/>
</dbReference>
<dbReference type="InterPro" id="IPR006048">
    <property type="entry name" value="A-amylase/branching_C"/>
</dbReference>
<evidence type="ECO:0000256" key="7">
    <source>
        <dbReference type="ARBA" id="ARBA00023234"/>
    </source>
</evidence>
<dbReference type="SMART" id="SM00642">
    <property type="entry name" value="Aamy"/>
    <property type="match status" value="1"/>
</dbReference>
<dbReference type="PIRSF" id="PIRSF000463">
    <property type="entry name" value="GlgB"/>
    <property type="match status" value="1"/>
</dbReference>
<dbReference type="PANTHER" id="PTHR43651:SF4">
    <property type="entry name" value="1,4-ALPHA-GLUCAN-BRANCHING ENZYME 3, CHLOROPLASTIC_AMYLOPLASTIC"/>
    <property type="match status" value="1"/>
</dbReference>